<evidence type="ECO:0000313" key="2">
    <source>
        <dbReference type="EMBL" id="KAK9034609.1"/>
    </source>
</evidence>
<accession>A0ABR2TBK9</accession>
<proteinExistence type="predicted"/>
<dbReference type="Proteomes" id="UP001396334">
    <property type="component" value="Unassembled WGS sequence"/>
</dbReference>
<feature type="region of interest" description="Disordered" evidence="1">
    <location>
        <begin position="175"/>
        <end position="210"/>
    </location>
</feature>
<reference evidence="2 3" key="1">
    <citation type="journal article" date="2024" name="G3 (Bethesda)">
        <title>Genome assembly of Hibiscus sabdariffa L. provides insights into metabolisms of medicinal natural products.</title>
        <authorList>
            <person name="Kim T."/>
        </authorList>
    </citation>
    <scope>NUCLEOTIDE SEQUENCE [LARGE SCALE GENOMIC DNA]</scope>
    <source>
        <strain evidence="2">TK-2024</strain>
        <tissue evidence="2">Old leaves</tissue>
    </source>
</reference>
<gene>
    <name evidence="2" type="ORF">V6N11_050766</name>
</gene>
<feature type="compositionally biased region" description="Basic and acidic residues" evidence="1">
    <location>
        <begin position="7"/>
        <end position="18"/>
    </location>
</feature>
<name>A0ABR2TBK9_9ROSI</name>
<evidence type="ECO:0000313" key="3">
    <source>
        <dbReference type="Proteomes" id="UP001396334"/>
    </source>
</evidence>
<dbReference type="EMBL" id="JBBPBN010000007">
    <property type="protein sequence ID" value="KAK9034609.1"/>
    <property type="molecule type" value="Genomic_DNA"/>
</dbReference>
<protein>
    <submittedName>
        <fullName evidence="2">Uncharacterized protein</fullName>
    </submittedName>
</protein>
<sequence>MGQSSQDKVKPKSRHCEGEQAEFPYHGARPVEIGFAGGSLSLVTFSRLAELWSSFEALGKNANHVLDCEKITVLITTSITSKISEVVEAEVEVGNLSFLVRVEEKGFLDQPTKIPVGVSNLKKTSEKIFHVEDSTSTTSLDSSLKSSPTKGKFSGGMETCICKTVGEAELMGGGLKIPQPSGVNDDFNGSSNSKDNEDISDLGQEQPTGAVDGLPINSYIQFLGVERGDDQLRASLNASAASKKFRVEKRYGSLWDFQDKARIELERKR</sequence>
<evidence type="ECO:0000256" key="1">
    <source>
        <dbReference type="SAM" id="MobiDB-lite"/>
    </source>
</evidence>
<keyword evidence="3" id="KW-1185">Reference proteome</keyword>
<organism evidence="2 3">
    <name type="scientific">Hibiscus sabdariffa</name>
    <name type="common">roselle</name>
    <dbReference type="NCBI Taxonomy" id="183260"/>
    <lineage>
        <taxon>Eukaryota</taxon>
        <taxon>Viridiplantae</taxon>
        <taxon>Streptophyta</taxon>
        <taxon>Embryophyta</taxon>
        <taxon>Tracheophyta</taxon>
        <taxon>Spermatophyta</taxon>
        <taxon>Magnoliopsida</taxon>
        <taxon>eudicotyledons</taxon>
        <taxon>Gunneridae</taxon>
        <taxon>Pentapetalae</taxon>
        <taxon>rosids</taxon>
        <taxon>malvids</taxon>
        <taxon>Malvales</taxon>
        <taxon>Malvaceae</taxon>
        <taxon>Malvoideae</taxon>
        <taxon>Hibiscus</taxon>
    </lineage>
</organism>
<feature type="region of interest" description="Disordered" evidence="1">
    <location>
        <begin position="1"/>
        <end position="21"/>
    </location>
</feature>
<comment type="caution">
    <text evidence="2">The sequence shown here is derived from an EMBL/GenBank/DDBJ whole genome shotgun (WGS) entry which is preliminary data.</text>
</comment>